<dbReference type="Proteomes" id="UP000237271">
    <property type="component" value="Unassembled WGS sequence"/>
</dbReference>
<accession>A0A2P4XCS0</accession>
<evidence type="ECO:0000313" key="1">
    <source>
        <dbReference type="EMBL" id="POM63356.1"/>
    </source>
</evidence>
<dbReference type="AlphaFoldDB" id="A0A2P4XCS0"/>
<reference evidence="1 2" key="1">
    <citation type="journal article" date="2017" name="Genome Biol. Evol.">
        <title>Phytophthora megakarya and P. palmivora, closely related causal agents of cacao black pod rot, underwent increases in genome sizes and gene numbers by different mechanisms.</title>
        <authorList>
            <person name="Ali S.S."/>
            <person name="Shao J."/>
            <person name="Lary D.J."/>
            <person name="Kronmiller B."/>
            <person name="Shen D."/>
            <person name="Strem M.D."/>
            <person name="Amoako-Attah I."/>
            <person name="Akrofi A.Y."/>
            <person name="Begoude B.A."/>
            <person name="Ten Hoopen G.M."/>
            <person name="Coulibaly K."/>
            <person name="Kebe B.I."/>
            <person name="Melnick R.L."/>
            <person name="Guiltinan M.J."/>
            <person name="Tyler B.M."/>
            <person name="Meinhardt L.W."/>
            <person name="Bailey B.A."/>
        </authorList>
    </citation>
    <scope>NUCLEOTIDE SEQUENCE [LARGE SCALE GENOMIC DNA]</scope>
    <source>
        <strain evidence="2">sbr112.9</strain>
    </source>
</reference>
<proteinExistence type="predicted"/>
<dbReference type="EMBL" id="NCKW01011541">
    <property type="protein sequence ID" value="POM63356.1"/>
    <property type="molecule type" value="Genomic_DNA"/>
</dbReference>
<gene>
    <name evidence="1" type="ORF">PHPALM_21262</name>
</gene>
<dbReference type="PANTHER" id="PTHR13510:SF44">
    <property type="entry name" value="RABENOSYN-5"/>
    <property type="match status" value="1"/>
</dbReference>
<comment type="caution">
    <text evidence="1">The sequence shown here is derived from an EMBL/GenBank/DDBJ whole genome shotgun (WGS) entry which is preliminary data.</text>
</comment>
<dbReference type="PANTHER" id="PTHR13510">
    <property type="entry name" value="FYVE-FINGER-CONTAINING RAB5 EFFECTOR PROTEIN RABENOSYN-5-RELATED"/>
    <property type="match status" value="1"/>
</dbReference>
<dbReference type="InterPro" id="IPR052727">
    <property type="entry name" value="Rab4/Rab5_effector"/>
</dbReference>
<name>A0A2P4XCS0_9STRA</name>
<protein>
    <submittedName>
        <fullName evidence="1">Uncharacterized protein</fullName>
    </submittedName>
</protein>
<organism evidence="1 2">
    <name type="scientific">Phytophthora palmivora</name>
    <dbReference type="NCBI Taxonomy" id="4796"/>
    <lineage>
        <taxon>Eukaryota</taxon>
        <taxon>Sar</taxon>
        <taxon>Stramenopiles</taxon>
        <taxon>Oomycota</taxon>
        <taxon>Peronosporomycetes</taxon>
        <taxon>Peronosporales</taxon>
        <taxon>Peronosporaceae</taxon>
        <taxon>Phytophthora</taxon>
    </lineage>
</organism>
<dbReference type="OrthoDB" id="96206at2759"/>
<evidence type="ECO:0000313" key="2">
    <source>
        <dbReference type="Proteomes" id="UP000237271"/>
    </source>
</evidence>
<sequence length="243" mass="27201">MASRGTPFEPLELTDEEEKQCYERAFHLLDRTLCSYDERDAVSENGRLHHSKLDGSRWKLLKTQANASLYVERWSTKKSNNDFLGEMENPVVFLTSGTIRGELDEVMLGLKALDANSISFRTEMPGNHPVDCAVLTELLGPKAVDPFRFLGVTWLMYDNGWPLKSVMQPRDLVTLTATGTMTRENGDRIGYEVVQTASFPQCPPLSGTLREKAMYAAIFKQQEPGIVDVYIPTASEATADICV</sequence>
<keyword evidence="2" id="KW-1185">Reference proteome</keyword>